<feature type="compositionally biased region" description="Low complexity" evidence="1">
    <location>
        <begin position="257"/>
        <end position="285"/>
    </location>
</feature>
<dbReference type="AlphaFoldDB" id="A0A0D0DII5"/>
<sequence>MVGDPVSFTGDTRYEVITVLANCGSDTVRAREALVVWISRKQSKGRSTEHILNKLCDIESKFIKDTSLHSAFREARAMTLLPRTPCIPLPDFIVKENSQSETWSAPIDVTPTVHSPGAGSRTSSPGGSSPIFIPSTSPSTSSSAHSPLRSAQNLDNVSAGPSTVPNPIPWWAREPPLSPIAGSPPLPSVHALSSPRPVANVGLPSSPEGTPRAQGAIRQFSQSPLKRRYTVPDRGSAPHLPLPPLPAGDQSPDAHGRLSLGSSHTRHSSSSVPSPTVPITPTSPGLYRRSPSSAPSLISRDSEGSDFTDRISTRSFPRYWQMVNPDPYPSNDVIRVDSPLMPGTHTPNSAKENKSAGQSIKGVRG</sequence>
<feature type="region of interest" description="Disordered" evidence="1">
    <location>
        <begin position="103"/>
        <end position="161"/>
    </location>
</feature>
<name>A0A0D0DII5_9AGAM</name>
<feature type="compositionally biased region" description="Polar residues" evidence="1">
    <location>
        <begin position="149"/>
        <end position="161"/>
    </location>
</feature>
<protein>
    <submittedName>
        <fullName evidence="2">Uncharacterized protein</fullName>
    </submittedName>
</protein>
<proteinExistence type="predicted"/>
<accession>A0A0D0DII5</accession>
<feature type="compositionally biased region" description="Low complexity" evidence="1">
    <location>
        <begin position="115"/>
        <end position="143"/>
    </location>
</feature>
<evidence type="ECO:0000256" key="1">
    <source>
        <dbReference type="SAM" id="MobiDB-lite"/>
    </source>
</evidence>
<evidence type="ECO:0000313" key="2">
    <source>
        <dbReference type="EMBL" id="KIK90828.1"/>
    </source>
</evidence>
<dbReference type="EMBL" id="KN825466">
    <property type="protein sequence ID" value="KIK90828.1"/>
    <property type="molecule type" value="Genomic_DNA"/>
</dbReference>
<feature type="region of interest" description="Disordered" evidence="1">
    <location>
        <begin position="197"/>
        <end position="312"/>
    </location>
</feature>
<reference evidence="3" key="2">
    <citation type="submission" date="2015-01" db="EMBL/GenBank/DDBJ databases">
        <title>Evolutionary Origins and Diversification of the Mycorrhizal Mutualists.</title>
        <authorList>
            <consortium name="DOE Joint Genome Institute"/>
            <consortium name="Mycorrhizal Genomics Consortium"/>
            <person name="Kohler A."/>
            <person name="Kuo A."/>
            <person name="Nagy L.G."/>
            <person name="Floudas D."/>
            <person name="Copeland A."/>
            <person name="Barry K.W."/>
            <person name="Cichocki N."/>
            <person name="Veneault-Fourrey C."/>
            <person name="LaButti K."/>
            <person name="Lindquist E.A."/>
            <person name="Lipzen A."/>
            <person name="Lundell T."/>
            <person name="Morin E."/>
            <person name="Murat C."/>
            <person name="Riley R."/>
            <person name="Ohm R."/>
            <person name="Sun H."/>
            <person name="Tunlid A."/>
            <person name="Henrissat B."/>
            <person name="Grigoriev I.V."/>
            <person name="Hibbett D.S."/>
            <person name="Martin F."/>
        </authorList>
    </citation>
    <scope>NUCLEOTIDE SEQUENCE [LARGE SCALE GENOMIC DNA]</scope>
    <source>
        <strain evidence="3">Ve08.2h10</strain>
    </source>
</reference>
<gene>
    <name evidence="2" type="ORF">PAXRUDRAFT_831340</name>
</gene>
<dbReference type="Proteomes" id="UP000054538">
    <property type="component" value="Unassembled WGS sequence"/>
</dbReference>
<keyword evidence="3" id="KW-1185">Reference proteome</keyword>
<dbReference type="OrthoDB" id="3355668at2759"/>
<organism evidence="2 3">
    <name type="scientific">Paxillus rubicundulus Ve08.2h10</name>
    <dbReference type="NCBI Taxonomy" id="930991"/>
    <lineage>
        <taxon>Eukaryota</taxon>
        <taxon>Fungi</taxon>
        <taxon>Dikarya</taxon>
        <taxon>Basidiomycota</taxon>
        <taxon>Agaricomycotina</taxon>
        <taxon>Agaricomycetes</taxon>
        <taxon>Agaricomycetidae</taxon>
        <taxon>Boletales</taxon>
        <taxon>Paxilineae</taxon>
        <taxon>Paxillaceae</taxon>
        <taxon>Paxillus</taxon>
    </lineage>
</organism>
<reference evidence="2 3" key="1">
    <citation type="submission" date="2014-04" db="EMBL/GenBank/DDBJ databases">
        <authorList>
            <consortium name="DOE Joint Genome Institute"/>
            <person name="Kuo A."/>
            <person name="Kohler A."/>
            <person name="Jargeat P."/>
            <person name="Nagy L.G."/>
            <person name="Floudas D."/>
            <person name="Copeland A."/>
            <person name="Barry K.W."/>
            <person name="Cichocki N."/>
            <person name="Veneault-Fourrey C."/>
            <person name="LaButti K."/>
            <person name="Lindquist E.A."/>
            <person name="Lipzen A."/>
            <person name="Lundell T."/>
            <person name="Morin E."/>
            <person name="Murat C."/>
            <person name="Sun H."/>
            <person name="Tunlid A."/>
            <person name="Henrissat B."/>
            <person name="Grigoriev I.V."/>
            <person name="Hibbett D.S."/>
            <person name="Martin F."/>
            <person name="Nordberg H.P."/>
            <person name="Cantor M.N."/>
            <person name="Hua S.X."/>
        </authorList>
    </citation>
    <scope>NUCLEOTIDE SEQUENCE [LARGE SCALE GENOMIC DNA]</scope>
    <source>
        <strain evidence="2 3">Ve08.2h10</strain>
    </source>
</reference>
<evidence type="ECO:0000313" key="3">
    <source>
        <dbReference type="Proteomes" id="UP000054538"/>
    </source>
</evidence>
<feature type="compositionally biased region" description="Basic and acidic residues" evidence="1">
    <location>
        <begin position="300"/>
        <end position="312"/>
    </location>
</feature>
<dbReference type="STRING" id="930991.A0A0D0DII5"/>
<feature type="compositionally biased region" description="Polar residues" evidence="1">
    <location>
        <begin position="345"/>
        <end position="358"/>
    </location>
</feature>
<dbReference type="HOGENOM" id="CLU_758885_0_0_1"/>
<dbReference type="InParanoid" id="A0A0D0DII5"/>
<feature type="region of interest" description="Disordered" evidence="1">
    <location>
        <begin position="330"/>
        <end position="365"/>
    </location>
</feature>